<protein>
    <recommendedName>
        <fullName evidence="2">DUF1468 domain-containing protein</fullName>
    </recommendedName>
</protein>
<feature type="transmembrane region" description="Helical" evidence="1">
    <location>
        <begin position="44"/>
        <end position="62"/>
    </location>
</feature>
<reference evidence="3 4" key="1">
    <citation type="submission" date="2013-01" db="EMBL/GenBank/DDBJ databases">
        <title>The Genome Sequence of Clostridium clostridioforme 90A8.</title>
        <authorList>
            <consortium name="The Broad Institute Genome Sequencing Platform"/>
            <person name="Earl A."/>
            <person name="Ward D."/>
            <person name="Feldgarden M."/>
            <person name="Gevers D."/>
            <person name="Courvalin P."/>
            <person name="Lambert T."/>
            <person name="Walker B."/>
            <person name="Young S.K."/>
            <person name="Zeng Q."/>
            <person name="Gargeya S."/>
            <person name="Fitzgerald M."/>
            <person name="Haas B."/>
            <person name="Abouelleil A."/>
            <person name="Alvarado L."/>
            <person name="Arachchi H.M."/>
            <person name="Berlin A.M."/>
            <person name="Chapman S.B."/>
            <person name="Dewar J."/>
            <person name="Goldberg J."/>
            <person name="Griggs A."/>
            <person name="Gujja S."/>
            <person name="Hansen M."/>
            <person name="Howarth C."/>
            <person name="Imamovic A."/>
            <person name="Larimer J."/>
            <person name="McCowan C."/>
            <person name="Murphy C."/>
            <person name="Neiman D."/>
            <person name="Pearson M."/>
            <person name="Priest M."/>
            <person name="Roberts A."/>
            <person name="Saif S."/>
            <person name="Shea T."/>
            <person name="Sisk P."/>
            <person name="Sykes S."/>
            <person name="Wortman J."/>
            <person name="Nusbaum C."/>
            <person name="Birren B."/>
        </authorList>
    </citation>
    <scope>NUCLEOTIDE SEQUENCE [LARGE SCALE GENOMIC DNA]</scope>
    <source>
        <strain evidence="3 4">90A8</strain>
    </source>
</reference>
<accession>A0A0E2HAV5</accession>
<feature type="transmembrane region" description="Helical" evidence="1">
    <location>
        <begin position="125"/>
        <end position="147"/>
    </location>
</feature>
<dbReference type="HOGENOM" id="CLU_110735_7_1_9"/>
<evidence type="ECO:0000313" key="3">
    <source>
        <dbReference type="EMBL" id="ENZ14000.1"/>
    </source>
</evidence>
<keyword evidence="1" id="KW-1133">Transmembrane helix</keyword>
<gene>
    <name evidence="3" type="ORF">HMPREF1090_02415</name>
</gene>
<keyword evidence="1" id="KW-0812">Transmembrane</keyword>
<organism evidence="3 4">
    <name type="scientific">[Clostridium] clostridioforme 90A8</name>
    <dbReference type="NCBI Taxonomy" id="999408"/>
    <lineage>
        <taxon>Bacteria</taxon>
        <taxon>Bacillati</taxon>
        <taxon>Bacillota</taxon>
        <taxon>Clostridia</taxon>
        <taxon>Lachnospirales</taxon>
        <taxon>Lachnospiraceae</taxon>
        <taxon>Enterocloster</taxon>
    </lineage>
</organism>
<feature type="domain" description="DUF1468" evidence="2">
    <location>
        <begin position="8"/>
        <end position="148"/>
    </location>
</feature>
<evidence type="ECO:0000259" key="2">
    <source>
        <dbReference type="Pfam" id="PF07331"/>
    </source>
</evidence>
<dbReference type="EMBL" id="AGYR01000027">
    <property type="protein sequence ID" value="ENZ14000.1"/>
    <property type="molecule type" value="Genomic_DNA"/>
</dbReference>
<dbReference type="InterPro" id="IPR009936">
    <property type="entry name" value="DUF1468"/>
</dbReference>
<proteinExistence type="predicted"/>
<keyword evidence="1" id="KW-0472">Membrane</keyword>
<dbReference type="PATRIC" id="fig|999408.3.peg.2604"/>
<evidence type="ECO:0000313" key="4">
    <source>
        <dbReference type="Proteomes" id="UP000013085"/>
    </source>
</evidence>
<dbReference type="Proteomes" id="UP000013085">
    <property type="component" value="Unassembled WGS sequence"/>
</dbReference>
<dbReference type="AlphaFoldDB" id="A0A0E2HAV5"/>
<comment type="caution">
    <text evidence="3">The sequence shown here is derived from an EMBL/GenBank/DDBJ whole genome shotgun (WGS) entry which is preliminary data.</text>
</comment>
<dbReference type="Pfam" id="PF07331">
    <property type="entry name" value="TctB"/>
    <property type="match status" value="1"/>
</dbReference>
<name>A0A0E2HAV5_9FIRM</name>
<dbReference type="RefSeq" id="WP_002595823.1">
    <property type="nucleotide sequence ID" value="NZ_KB851020.1"/>
</dbReference>
<sequence>MRIKRDQITGAVLILLGAVVFLMTTTFSTPITAAYPGPRMLPSIAAFGFAVCGLGILVESTLSKKEQKAYMAKAGWVRMGASLIIITAYIAVMTAAGYLIATPAALYVLTTMFAGGGSSTLKGRLLFSVAVAVIIYVIYVYAFGLTLPSGMLFE</sequence>
<evidence type="ECO:0000256" key="1">
    <source>
        <dbReference type="SAM" id="Phobius"/>
    </source>
</evidence>